<keyword evidence="1" id="KW-0808">Transferase</keyword>
<proteinExistence type="predicted"/>
<dbReference type="KEGG" id="gso:PH603_12590"/>
<feature type="domain" description="Sulfotransferase" evidence="3">
    <location>
        <begin position="9"/>
        <end position="194"/>
    </location>
</feature>
<dbReference type="Gene3D" id="3.40.50.300">
    <property type="entry name" value="P-loop containing nucleotide triphosphate hydrolases"/>
    <property type="match status" value="1"/>
</dbReference>
<dbReference type="AlphaFoldDB" id="A0AAE9XQR9"/>
<evidence type="ECO:0000313" key="4">
    <source>
        <dbReference type="EMBL" id="WCL53376.1"/>
    </source>
</evidence>
<dbReference type="InterPro" id="IPR000863">
    <property type="entry name" value="Sulfotransferase_dom"/>
</dbReference>
<dbReference type="InterPro" id="IPR027417">
    <property type="entry name" value="P-loop_NTPase"/>
</dbReference>
<evidence type="ECO:0000256" key="2">
    <source>
        <dbReference type="ARBA" id="ARBA00023180"/>
    </source>
</evidence>
<sequence length="306" mass="34332">MRKGPIRLDFLVVGAQKAGTTALHEMLSAHPDIALPKIKETHFFSHAERATLGRDWYLGQFNQSAATHLVGEIDPEYMYWPEAASAIRAGSSVRKFVFILRHPVDRAYSHFLMSQRRGYETSDFHTALSEEAGRLAGDNALFAHDNWSYASRSLYHPQIQRFRDAFPDGEFLFLRSDTLSSSGYDRICSFIGTNPHRTSGQASLRANTASAPRSRVLRDVLYAPGGKSALRRAVMRLVPTRVKWWVFKKIDRLNERSIEGQPDAKAANIPVSVLGAMIDDLTLVQESTGLDLADWLADLRDRIDAA</sequence>
<reference evidence="4" key="1">
    <citation type="submission" date="2023-01" db="EMBL/GenBank/DDBJ databases">
        <title>The genome sequence of Kordiimonadaceae bacterium 6D33.</title>
        <authorList>
            <person name="Liu Y."/>
        </authorList>
    </citation>
    <scope>NUCLEOTIDE SEQUENCE</scope>
    <source>
        <strain evidence="4">6D33</strain>
    </source>
</reference>
<evidence type="ECO:0000259" key="3">
    <source>
        <dbReference type="Pfam" id="PF00685"/>
    </source>
</evidence>
<dbReference type="SUPFAM" id="SSF52540">
    <property type="entry name" value="P-loop containing nucleoside triphosphate hydrolases"/>
    <property type="match status" value="1"/>
</dbReference>
<name>A0AAE9XQR9_9PROT</name>
<keyword evidence="5" id="KW-1185">Reference proteome</keyword>
<dbReference type="EMBL" id="CP116805">
    <property type="protein sequence ID" value="WCL53376.1"/>
    <property type="molecule type" value="Genomic_DNA"/>
</dbReference>
<organism evidence="4 5">
    <name type="scientific">Gimibacter soli</name>
    <dbReference type="NCBI Taxonomy" id="3024400"/>
    <lineage>
        <taxon>Bacteria</taxon>
        <taxon>Pseudomonadati</taxon>
        <taxon>Pseudomonadota</taxon>
        <taxon>Alphaproteobacteria</taxon>
        <taxon>Kordiimonadales</taxon>
        <taxon>Temperatibacteraceae</taxon>
        <taxon>Gimibacter</taxon>
    </lineage>
</organism>
<evidence type="ECO:0000313" key="5">
    <source>
        <dbReference type="Proteomes" id="UP001217500"/>
    </source>
</evidence>
<dbReference type="RefSeq" id="WP_289502888.1">
    <property type="nucleotide sequence ID" value="NZ_CP116805.1"/>
</dbReference>
<evidence type="ECO:0000256" key="1">
    <source>
        <dbReference type="ARBA" id="ARBA00022679"/>
    </source>
</evidence>
<gene>
    <name evidence="4" type="ORF">PH603_12590</name>
</gene>
<dbReference type="GO" id="GO:0008146">
    <property type="term" value="F:sulfotransferase activity"/>
    <property type="evidence" value="ECO:0007669"/>
    <property type="project" value="InterPro"/>
</dbReference>
<dbReference type="PANTHER" id="PTHR10605:SF56">
    <property type="entry name" value="BIFUNCTIONAL HEPARAN SULFATE N-DEACETYLASE_N-SULFOTRANSFERASE"/>
    <property type="match status" value="1"/>
</dbReference>
<dbReference type="InterPro" id="IPR037359">
    <property type="entry name" value="NST/OST"/>
</dbReference>
<keyword evidence="2" id="KW-0325">Glycoprotein</keyword>
<dbReference type="Proteomes" id="UP001217500">
    <property type="component" value="Chromosome"/>
</dbReference>
<dbReference type="Pfam" id="PF00685">
    <property type="entry name" value="Sulfotransfer_1"/>
    <property type="match status" value="1"/>
</dbReference>
<dbReference type="PANTHER" id="PTHR10605">
    <property type="entry name" value="HEPARAN SULFATE SULFOTRANSFERASE"/>
    <property type="match status" value="1"/>
</dbReference>
<protein>
    <submittedName>
        <fullName evidence="4">Sulfotransferase</fullName>
    </submittedName>
</protein>
<accession>A0AAE9XQR9</accession>